<feature type="compositionally biased region" description="Low complexity" evidence="1">
    <location>
        <begin position="313"/>
        <end position="336"/>
    </location>
</feature>
<comment type="caution">
    <text evidence="2">The sequence shown here is derived from an EMBL/GenBank/DDBJ whole genome shotgun (WGS) entry which is preliminary data.</text>
</comment>
<proteinExistence type="predicted"/>
<feature type="compositionally biased region" description="Polar residues" evidence="1">
    <location>
        <begin position="19"/>
        <end position="31"/>
    </location>
</feature>
<evidence type="ECO:0000313" key="3">
    <source>
        <dbReference type="Proteomes" id="UP000789508"/>
    </source>
</evidence>
<gene>
    <name evidence="2" type="ORF">ALEPTO_LOCUS5836</name>
</gene>
<protein>
    <submittedName>
        <fullName evidence="2">6038_t:CDS:1</fullName>
    </submittedName>
</protein>
<sequence>MSLINDNNKQENDHDLFYSSPTINYNNAKSNNDTEEGEYSSFPSKFSLNPFINHDTATETQENVLLSSFQLRYPIINHNIAAESSKNQDDAVSLNPFINRIEKIHENEYSSFDSRHPSLNPFHNYNTVTEYNKIQEDQLSSFHFGHTSSSSSVTVGENNDRQNNEFHILDSLNTCNNNNSDDLARNLPFRDFSPSPFTINNSNGKNQDLHYKSFSLDLTNKANTDKEDNICKQLPLLGFNPDINNHNDNRYQDLITVLDNSIKPTTGTKENNQSQKIKQSRYSLGSSIMKDPSLLDFSQNSKSVSPTHLQKRSSTSYSPTSISSHQSSTSASFTRSCPLEPTTQHHQIPSLNNIHLNHGTFTRWNELYAHRKESTKEKVLNLFKKSHGSNGSQNHVIYTAENYLEVQAVVAVDPH</sequence>
<feature type="region of interest" description="Disordered" evidence="1">
    <location>
        <begin position="296"/>
        <end position="346"/>
    </location>
</feature>
<dbReference type="AlphaFoldDB" id="A0A9N9FNK9"/>
<name>A0A9N9FNK9_9GLOM</name>
<accession>A0A9N9FNK9</accession>
<evidence type="ECO:0000256" key="1">
    <source>
        <dbReference type="SAM" id="MobiDB-lite"/>
    </source>
</evidence>
<feature type="region of interest" description="Disordered" evidence="1">
    <location>
        <begin position="1"/>
        <end position="41"/>
    </location>
</feature>
<dbReference type="Proteomes" id="UP000789508">
    <property type="component" value="Unassembled WGS sequence"/>
</dbReference>
<evidence type="ECO:0000313" key="2">
    <source>
        <dbReference type="EMBL" id="CAG8550151.1"/>
    </source>
</evidence>
<organism evidence="2 3">
    <name type="scientific">Ambispora leptoticha</name>
    <dbReference type="NCBI Taxonomy" id="144679"/>
    <lineage>
        <taxon>Eukaryota</taxon>
        <taxon>Fungi</taxon>
        <taxon>Fungi incertae sedis</taxon>
        <taxon>Mucoromycota</taxon>
        <taxon>Glomeromycotina</taxon>
        <taxon>Glomeromycetes</taxon>
        <taxon>Archaeosporales</taxon>
        <taxon>Ambisporaceae</taxon>
        <taxon>Ambispora</taxon>
    </lineage>
</organism>
<reference evidence="2" key="1">
    <citation type="submission" date="2021-06" db="EMBL/GenBank/DDBJ databases">
        <authorList>
            <person name="Kallberg Y."/>
            <person name="Tangrot J."/>
            <person name="Rosling A."/>
        </authorList>
    </citation>
    <scope>NUCLEOTIDE SEQUENCE</scope>
    <source>
        <strain evidence="2">FL130A</strain>
    </source>
</reference>
<keyword evidence="3" id="KW-1185">Reference proteome</keyword>
<feature type="compositionally biased region" description="Polar residues" evidence="1">
    <location>
        <begin position="296"/>
        <end position="308"/>
    </location>
</feature>
<dbReference type="EMBL" id="CAJVPS010001776">
    <property type="protein sequence ID" value="CAG8550151.1"/>
    <property type="molecule type" value="Genomic_DNA"/>
</dbReference>